<evidence type="ECO:0000259" key="9">
    <source>
        <dbReference type="Pfam" id="PF04545"/>
    </source>
</evidence>
<dbReference type="PANTHER" id="PTHR30603">
    <property type="entry name" value="RNA POLYMERASE SIGMA FACTOR RPO"/>
    <property type="match status" value="1"/>
</dbReference>
<dbReference type="Proteomes" id="UP001443914">
    <property type="component" value="Unassembled WGS sequence"/>
</dbReference>
<evidence type="ECO:0000256" key="5">
    <source>
        <dbReference type="ARBA" id="ARBA00023163"/>
    </source>
</evidence>
<organism evidence="10 11">
    <name type="scientific">Saponaria officinalis</name>
    <name type="common">Common soapwort</name>
    <name type="synonym">Lychnis saponaria</name>
    <dbReference type="NCBI Taxonomy" id="3572"/>
    <lineage>
        <taxon>Eukaryota</taxon>
        <taxon>Viridiplantae</taxon>
        <taxon>Streptophyta</taxon>
        <taxon>Embryophyta</taxon>
        <taxon>Tracheophyta</taxon>
        <taxon>Spermatophyta</taxon>
        <taxon>Magnoliopsida</taxon>
        <taxon>eudicotyledons</taxon>
        <taxon>Gunneridae</taxon>
        <taxon>Pentapetalae</taxon>
        <taxon>Caryophyllales</taxon>
        <taxon>Caryophyllaceae</taxon>
        <taxon>Caryophylleae</taxon>
        <taxon>Saponaria</taxon>
    </lineage>
</organism>
<sequence length="540" mass="61648">MMRWGVPSFHFTSNYSPTCSTSSRGKELDFGIAKMPLLTISFDEGEVRLKDSPRPYACLSSSPRTVENDYTNLELIINTRSNIGTHNMVGENQVPSDVETSSRVRSDRPSSSSNFHVLMENINMLENKITDLDIVKLESDILVQLGRLGALELFRARLSRTLEDSTFTVMSDSKSQLPRYHQENKKTDNDLAKRVVHSKKKEKRKSKQQKRLQLASKRCACKSEPFSEASYVRKQSKATRKRVVLTKNEAELATGIKVVSKLEKVKVALEKDYGRGVSLSCWAEAVGIDEKTLQRDLQFGWYCRDELLKSGRPLVLFLARNYQGLGIAHEDLIQAGNIGILQGAERFDHTRGYQFSTYVQYWIRKAMSQLISRHGRGIKVPLTLSTAINRVKKARKILKRSRGKHPDDVEVANYTGLSLDKIKAADKCLRIIGSLDQKVGNYIDMKYLECTADTTIEMPQKTLMKQQMKSEIEKLLDNLDPKERRVLVLRYGFGSHCMSLHEIGKIFNVSKEWIRKMEKKAMTKLKDDDIRISLSHFLNL</sequence>
<keyword evidence="4" id="KW-0238">DNA-binding</keyword>
<feature type="region of interest" description="Disordered" evidence="6">
    <location>
        <begin position="86"/>
        <end position="112"/>
    </location>
</feature>
<reference evidence="10" key="1">
    <citation type="submission" date="2024-03" db="EMBL/GenBank/DDBJ databases">
        <title>WGS assembly of Saponaria officinalis var. Norfolk2.</title>
        <authorList>
            <person name="Jenkins J."/>
            <person name="Shu S."/>
            <person name="Grimwood J."/>
            <person name="Barry K."/>
            <person name="Goodstein D."/>
            <person name="Schmutz J."/>
            <person name="Leebens-Mack J."/>
            <person name="Osbourn A."/>
        </authorList>
    </citation>
    <scope>NUCLEOTIDE SEQUENCE [LARGE SCALE GENOMIC DNA]</scope>
    <source>
        <strain evidence="10">JIC</strain>
    </source>
</reference>
<dbReference type="Gene3D" id="1.10.10.10">
    <property type="entry name" value="Winged helix-like DNA-binding domain superfamily/Winged helix DNA-binding domain"/>
    <property type="match status" value="2"/>
</dbReference>
<dbReference type="InterPro" id="IPR013324">
    <property type="entry name" value="RNA_pol_sigma_r3/r4-like"/>
</dbReference>
<dbReference type="InterPro" id="IPR014284">
    <property type="entry name" value="RNA_pol_sigma-70_dom"/>
</dbReference>
<dbReference type="Gene3D" id="1.20.120.1810">
    <property type="match status" value="1"/>
</dbReference>
<dbReference type="GO" id="GO:0006352">
    <property type="term" value="P:DNA-templated transcription initiation"/>
    <property type="evidence" value="ECO:0007669"/>
    <property type="project" value="InterPro"/>
</dbReference>
<keyword evidence="5" id="KW-0804">Transcription</keyword>
<dbReference type="InterPro" id="IPR013325">
    <property type="entry name" value="RNA_pol_sigma_r2"/>
</dbReference>
<dbReference type="PANTHER" id="PTHR30603:SF13">
    <property type="entry name" value="RNA POLYMERASE SIGMA FACTOR SIGC"/>
    <property type="match status" value="1"/>
</dbReference>
<evidence type="ECO:0000256" key="1">
    <source>
        <dbReference type="ARBA" id="ARBA00007788"/>
    </source>
</evidence>
<comment type="caution">
    <text evidence="10">The sequence shown here is derived from an EMBL/GenBank/DDBJ whole genome shotgun (WGS) entry which is preliminary data.</text>
</comment>
<feature type="compositionally biased region" description="Basic and acidic residues" evidence="6">
    <location>
        <begin position="180"/>
        <end position="190"/>
    </location>
</feature>
<evidence type="ECO:0000256" key="3">
    <source>
        <dbReference type="ARBA" id="ARBA00023082"/>
    </source>
</evidence>
<protein>
    <recommendedName>
        <fullName evidence="12">Sigma factor</fullName>
    </recommendedName>
</protein>
<accession>A0AAW1I383</accession>
<proteinExistence type="inferred from homology"/>
<gene>
    <name evidence="10" type="ORF">RND81_10G167900</name>
</gene>
<dbReference type="InterPro" id="IPR050239">
    <property type="entry name" value="Sigma-70_RNA_pol_init_factors"/>
</dbReference>
<dbReference type="GO" id="GO:0071482">
    <property type="term" value="P:cellular response to light stimulus"/>
    <property type="evidence" value="ECO:0007669"/>
    <property type="project" value="UniProtKB-ARBA"/>
</dbReference>
<dbReference type="InterPro" id="IPR000943">
    <property type="entry name" value="RNA_pol_sigma70"/>
</dbReference>
<feature type="domain" description="RNA polymerase sigma-70 region 4" evidence="9">
    <location>
        <begin position="475"/>
        <end position="526"/>
    </location>
</feature>
<comment type="similarity">
    <text evidence="1">Belongs to the sigma-70 factor family.</text>
</comment>
<dbReference type="NCBIfam" id="TIGR02937">
    <property type="entry name" value="sigma70-ECF"/>
    <property type="match status" value="1"/>
</dbReference>
<keyword evidence="2" id="KW-0805">Transcription regulation</keyword>
<dbReference type="Pfam" id="PF04545">
    <property type="entry name" value="Sigma70_r4"/>
    <property type="match status" value="1"/>
</dbReference>
<evidence type="ECO:0000256" key="4">
    <source>
        <dbReference type="ARBA" id="ARBA00023125"/>
    </source>
</evidence>
<dbReference type="SUPFAM" id="SSF88659">
    <property type="entry name" value="Sigma3 and sigma4 domains of RNA polymerase sigma factors"/>
    <property type="match status" value="2"/>
</dbReference>
<name>A0AAW1I383_SAPOF</name>
<feature type="domain" description="RNA polymerase sigma-70 region 2" evidence="8">
    <location>
        <begin position="310"/>
        <end position="376"/>
    </location>
</feature>
<evidence type="ECO:0000259" key="7">
    <source>
        <dbReference type="Pfam" id="PF04539"/>
    </source>
</evidence>
<evidence type="ECO:0000313" key="11">
    <source>
        <dbReference type="Proteomes" id="UP001443914"/>
    </source>
</evidence>
<evidence type="ECO:0008006" key="12">
    <source>
        <dbReference type="Google" id="ProtNLM"/>
    </source>
</evidence>
<dbReference type="AlphaFoldDB" id="A0AAW1I383"/>
<dbReference type="InterPro" id="IPR036388">
    <property type="entry name" value="WH-like_DNA-bd_sf"/>
</dbReference>
<evidence type="ECO:0000256" key="2">
    <source>
        <dbReference type="ARBA" id="ARBA00023015"/>
    </source>
</evidence>
<evidence type="ECO:0000313" key="10">
    <source>
        <dbReference type="EMBL" id="KAK9683837.1"/>
    </source>
</evidence>
<dbReference type="Pfam" id="PF04539">
    <property type="entry name" value="Sigma70_r3"/>
    <property type="match status" value="1"/>
</dbReference>
<dbReference type="Pfam" id="PF04542">
    <property type="entry name" value="Sigma70_r2"/>
    <property type="match status" value="1"/>
</dbReference>
<evidence type="ECO:0000256" key="6">
    <source>
        <dbReference type="SAM" id="MobiDB-lite"/>
    </source>
</evidence>
<evidence type="ECO:0000259" key="8">
    <source>
        <dbReference type="Pfam" id="PF04542"/>
    </source>
</evidence>
<dbReference type="InterPro" id="IPR007624">
    <property type="entry name" value="RNA_pol_sigma70_r3"/>
</dbReference>
<dbReference type="EMBL" id="JBDFQZ010000010">
    <property type="protein sequence ID" value="KAK9683837.1"/>
    <property type="molecule type" value="Genomic_DNA"/>
</dbReference>
<dbReference type="CDD" id="cd06171">
    <property type="entry name" value="Sigma70_r4"/>
    <property type="match status" value="1"/>
</dbReference>
<dbReference type="InterPro" id="IPR007627">
    <property type="entry name" value="RNA_pol_sigma70_r2"/>
</dbReference>
<dbReference type="GO" id="GO:0016987">
    <property type="term" value="F:sigma factor activity"/>
    <property type="evidence" value="ECO:0007669"/>
    <property type="project" value="UniProtKB-KW"/>
</dbReference>
<dbReference type="PRINTS" id="PR00046">
    <property type="entry name" value="SIGMA70FCT"/>
</dbReference>
<dbReference type="InterPro" id="IPR007630">
    <property type="entry name" value="RNA_pol_sigma70_r4"/>
</dbReference>
<feature type="domain" description="RNA polymerase sigma-70 region 3" evidence="7">
    <location>
        <begin position="387"/>
        <end position="461"/>
    </location>
</feature>
<keyword evidence="3" id="KW-0731">Sigma factor</keyword>
<keyword evidence="11" id="KW-1185">Reference proteome</keyword>
<dbReference type="SUPFAM" id="SSF88946">
    <property type="entry name" value="Sigma2 domain of RNA polymerase sigma factors"/>
    <property type="match status" value="1"/>
</dbReference>
<dbReference type="GO" id="GO:0003677">
    <property type="term" value="F:DNA binding"/>
    <property type="evidence" value="ECO:0007669"/>
    <property type="project" value="UniProtKB-KW"/>
</dbReference>
<feature type="region of interest" description="Disordered" evidence="6">
    <location>
        <begin position="171"/>
        <end position="190"/>
    </location>
</feature>